<organism evidence="1 2">
    <name type="scientific">Spiromyces aspiralis</name>
    <dbReference type="NCBI Taxonomy" id="68401"/>
    <lineage>
        <taxon>Eukaryota</taxon>
        <taxon>Fungi</taxon>
        <taxon>Fungi incertae sedis</taxon>
        <taxon>Zoopagomycota</taxon>
        <taxon>Kickxellomycotina</taxon>
        <taxon>Kickxellomycetes</taxon>
        <taxon>Kickxellales</taxon>
        <taxon>Kickxellaceae</taxon>
        <taxon>Spiromyces</taxon>
    </lineage>
</organism>
<accession>A0ACC1HGA4</accession>
<evidence type="ECO:0000313" key="1">
    <source>
        <dbReference type="EMBL" id="KAJ1675381.1"/>
    </source>
</evidence>
<evidence type="ECO:0000313" key="2">
    <source>
        <dbReference type="Proteomes" id="UP001145114"/>
    </source>
</evidence>
<protein>
    <submittedName>
        <fullName evidence="1">Uncharacterized protein</fullName>
    </submittedName>
</protein>
<dbReference type="EMBL" id="JAMZIH010005335">
    <property type="protein sequence ID" value="KAJ1675381.1"/>
    <property type="molecule type" value="Genomic_DNA"/>
</dbReference>
<gene>
    <name evidence="1" type="ORF">EV182_001383</name>
</gene>
<comment type="caution">
    <text evidence="1">The sequence shown here is derived from an EMBL/GenBank/DDBJ whole genome shotgun (WGS) entry which is preliminary data.</text>
</comment>
<sequence length="1722" mass="190099">MTTSRGTSPLSAAINDGSDAGVCSSSSNSADHYNHNACLHDSTSSQNNTARADNGCELGMPSAVGSTDPLAGLPWSTTSSAPPRQQAKASEQYEGDVAPTNAVPAPPPQSEGPAKRKRGRPRKHRIPNPDKPRSKRGRSRSNSQTSDASSFAIQEAPHTGECLDAVPLKGGSAHQSPGSLSQQQQQPRSLGSPPSYSPPRDRISCGSCGKLEIRRYLRRIYDGFRVCGNCAPLFASRSVEPRRHSKNKKQQLYLLHNVATSTTTPGPAMTERPLLFPSPSPSSGPATPTYGKDATTIIPKPQQIQPLITPTSTTPVSQARPPSSATSYDINECDYIDVDNISDDDECIIDICDISSPLLSPPSSSLPVQPRQIEEPSASCNGHTAICIDTDDEDVPLIELIGAECDKSTADPSASKPHGGVPKLSKTAVKWTSQYQLGQHVQVLTTNRGWHLARIVLLDQCRQKMLVHYPGLPLDFDEWVCLKSGRLRPPFPASGAAPQASAGPQPSDAEEKEVQRLIKFYQGYYKLKLQLGIELSDKPTEKTTSSPTAPSDPHHKSSAGPIAATGRGAAPPSNSGSLDEQGPKRPRKHTQDSSLTLTPGGVLPPVAPDSRPVGRHRKYPPLSIVNTTYPNLNAREGSLRQQLRRRHASDSAGPPSNNSSDDERNIGRDSIAEQRYVTTGAFLTRRAQRFLAAHSDPHAQGDNSDFVVSSYLGWSAGQDVEVLNIDKRWYHGCIITFERGKALVHFPGWGHACNEWVDTDSPRLRACLATATPAASDQLCDAEAEQNHACPTADPLETALRLWREHKQHLRSGDKGGSMSILSSSRSKANNISGLDTMDPLATTSNIGKPDEPPLGLTADMDVMIRGIAQVTSSHSNPVAHSGTPSSVGRLTIIAGTQSVSPLDITDGRYRPLPQLLSIDDYKRFYQLVTRVAVRDRNRVWWEGEVKEVESFRARVSYAHESEVWDEWVEMNTQRVMVPKETLDAWNGLAVTAGSAEIAKGSAGTATDDDGGGTGEPQSQRADRKHNKLPRANPLSMRLAYKTVMEDEDAQLEAHPEDRGAVRLNHEQMTTRDYHVFYRVGDRIRAFGKDKVWYEAFILAVKHGRIKIRFEGWPPKFDEWIEFNSPRIRVLRATVGGDNRLEQQWIEEQRKTRRVKEQKRAERRKVKAEKIEKAIELLASNLQFIVPATNESTPAADSMPQPALPVESAGDHQIGGDDQVQVLGNSPEWSVYCNQCKVVIKHFRYFCTYCEKPSDGYDYTSFELCLWCFSYNFPREHQHPRSVFARTPIADLETLVKFTPETKEQMLRQFDEDSKDLAASIISAHIYTYEQDVFDPLWDPSLNVANPLQQFAQDLAAASVPTANDMETASDRGDATDDGKVAAVVDTSHSHNILRQYRLRRRCAFCGEDELVSEEKGLEFISNIPFLSIRTFSNGKSKYQRFWAHIACAKHSPEVVVIRDPENGEEVWYNVAAAMRRGRSLRCTCCRQRGATIGCFETRCMRNYHLACTGKSISHFKKGIVFWCPQHEAEMETAEPYVETYQCDNCERVFKGPATGAVGGDEEEGGEEEETWKTCTRCEGDYFSAFDVCNGCFESGTYEHQHPKSDFRVCSVKIATEMRRMSLEMASRKSGMQSRPMMPGRKRQCGESGRARIGGLLAPHCQFCWTTKPKSWRKGYGGMLMCQSCFAAATSFKAPRDAPEVGGVMGVEALNPFGTNMKDLAL</sequence>
<feature type="non-terminal residue" evidence="1">
    <location>
        <position position="1722"/>
    </location>
</feature>
<reference evidence="1" key="1">
    <citation type="submission" date="2022-06" db="EMBL/GenBank/DDBJ databases">
        <title>Phylogenomic reconstructions and comparative analyses of Kickxellomycotina fungi.</title>
        <authorList>
            <person name="Reynolds N.K."/>
            <person name="Stajich J.E."/>
            <person name="Barry K."/>
            <person name="Grigoriev I.V."/>
            <person name="Crous P."/>
            <person name="Smith M.E."/>
        </authorList>
    </citation>
    <scope>NUCLEOTIDE SEQUENCE</scope>
    <source>
        <strain evidence="1">RSA 2271</strain>
    </source>
</reference>
<dbReference type="Proteomes" id="UP001145114">
    <property type="component" value="Unassembled WGS sequence"/>
</dbReference>
<proteinExistence type="predicted"/>
<keyword evidence="2" id="KW-1185">Reference proteome</keyword>
<name>A0ACC1HGA4_9FUNG</name>